<keyword evidence="1" id="KW-0732">Signal</keyword>
<feature type="chain" id="PRO_5008589684" description="Knottin scorpion toxin-like domain-containing protein" evidence="1">
    <location>
        <begin position="30"/>
        <end position="72"/>
    </location>
</feature>
<dbReference type="EMBL" id="CM000761">
    <property type="protein sequence ID" value="KXG36440.1"/>
    <property type="molecule type" value="Genomic_DNA"/>
</dbReference>
<dbReference type="Proteomes" id="UP000000768">
    <property type="component" value="Chromosome 2"/>
</dbReference>
<evidence type="ECO:0000256" key="1">
    <source>
        <dbReference type="SAM" id="SignalP"/>
    </source>
</evidence>
<proteinExistence type="predicted"/>
<dbReference type="AlphaFoldDB" id="A0A1B6QEV6"/>
<organism evidence="2 3">
    <name type="scientific">Sorghum bicolor</name>
    <name type="common">Sorghum</name>
    <name type="synonym">Sorghum vulgare</name>
    <dbReference type="NCBI Taxonomy" id="4558"/>
    <lineage>
        <taxon>Eukaryota</taxon>
        <taxon>Viridiplantae</taxon>
        <taxon>Streptophyta</taxon>
        <taxon>Embryophyta</taxon>
        <taxon>Tracheophyta</taxon>
        <taxon>Spermatophyta</taxon>
        <taxon>Magnoliopsida</taxon>
        <taxon>Liliopsida</taxon>
        <taxon>Poales</taxon>
        <taxon>Poaceae</taxon>
        <taxon>PACMAD clade</taxon>
        <taxon>Panicoideae</taxon>
        <taxon>Andropogonodae</taxon>
        <taxon>Andropogoneae</taxon>
        <taxon>Sorghinae</taxon>
        <taxon>Sorghum</taxon>
    </lineage>
</organism>
<evidence type="ECO:0000313" key="2">
    <source>
        <dbReference type="EMBL" id="KXG36440.1"/>
    </source>
</evidence>
<reference evidence="3" key="2">
    <citation type="journal article" date="2018" name="Plant J.">
        <title>The Sorghum bicolor reference genome: improved assembly, gene annotations, a transcriptome atlas, and signatures of genome organization.</title>
        <authorList>
            <person name="McCormick R.F."/>
            <person name="Truong S.K."/>
            <person name="Sreedasyam A."/>
            <person name="Jenkins J."/>
            <person name="Shu S."/>
            <person name="Sims D."/>
            <person name="Kennedy M."/>
            <person name="Amirebrahimi M."/>
            <person name="Weers B.D."/>
            <person name="McKinley B."/>
            <person name="Mattison A."/>
            <person name="Morishige D.T."/>
            <person name="Grimwood J."/>
            <person name="Schmutz J."/>
            <person name="Mullet J.E."/>
        </authorList>
    </citation>
    <scope>NUCLEOTIDE SEQUENCE [LARGE SCALE GENOMIC DNA]</scope>
    <source>
        <strain evidence="3">cv. BTx623</strain>
    </source>
</reference>
<gene>
    <name evidence="2" type="ORF">SORBI_3002G332500</name>
</gene>
<name>A0A1B6QEV6_SORBI</name>
<accession>A0A1B6QEV6</accession>
<dbReference type="OMA" id="WRCLHIF"/>
<evidence type="ECO:0008006" key="4">
    <source>
        <dbReference type="Google" id="ProtNLM"/>
    </source>
</evidence>
<reference evidence="2 3" key="1">
    <citation type="journal article" date="2009" name="Nature">
        <title>The Sorghum bicolor genome and the diversification of grasses.</title>
        <authorList>
            <person name="Paterson A.H."/>
            <person name="Bowers J.E."/>
            <person name="Bruggmann R."/>
            <person name="Dubchak I."/>
            <person name="Grimwood J."/>
            <person name="Gundlach H."/>
            <person name="Haberer G."/>
            <person name="Hellsten U."/>
            <person name="Mitros T."/>
            <person name="Poliakov A."/>
            <person name="Schmutz J."/>
            <person name="Spannagl M."/>
            <person name="Tang H."/>
            <person name="Wang X."/>
            <person name="Wicker T."/>
            <person name="Bharti A.K."/>
            <person name="Chapman J."/>
            <person name="Feltus F.A."/>
            <person name="Gowik U."/>
            <person name="Grigoriev I.V."/>
            <person name="Lyons E."/>
            <person name="Maher C.A."/>
            <person name="Martis M."/>
            <person name="Narechania A."/>
            <person name="Otillar R.P."/>
            <person name="Penning B.W."/>
            <person name="Salamov A.A."/>
            <person name="Wang Y."/>
            <person name="Zhang L."/>
            <person name="Carpita N.C."/>
            <person name="Freeling M."/>
            <person name="Gingle A.R."/>
            <person name="Hash C.T."/>
            <person name="Keller B."/>
            <person name="Klein P."/>
            <person name="Kresovich S."/>
            <person name="McCann M.C."/>
            <person name="Ming R."/>
            <person name="Peterson D.G."/>
            <person name="Mehboob-ur-Rahman"/>
            <person name="Ware D."/>
            <person name="Westhoff P."/>
            <person name="Mayer K.F."/>
            <person name="Messing J."/>
            <person name="Rokhsar D.S."/>
        </authorList>
    </citation>
    <scope>NUCLEOTIDE SEQUENCE [LARGE SCALE GENOMIC DNA]</scope>
    <source>
        <strain evidence="3">cv. BTx623</strain>
    </source>
</reference>
<evidence type="ECO:0000313" key="3">
    <source>
        <dbReference type="Proteomes" id="UP000000768"/>
    </source>
</evidence>
<keyword evidence="3" id="KW-1185">Reference proteome</keyword>
<dbReference type="Gramene" id="KXG36440">
    <property type="protein sequence ID" value="KXG36440"/>
    <property type="gene ID" value="SORBI_3002G332500"/>
</dbReference>
<dbReference type="InParanoid" id="A0A1B6QEV6"/>
<protein>
    <recommendedName>
        <fullName evidence="4">Knottin scorpion toxin-like domain-containing protein</fullName>
    </recommendedName>
</protein>
<sequence length="72" mass="7910">MAGTSQAFMCFGLLMLIALSSEEIAMSDAKTCMPAVGLGCFKSDHCRKPCLNDDPDNNSWRCLHIFCLCCRS</sequence>
<feature type="signal peptide" evidence="1">
    <location>
        <begin position="1"/>
        <end position="29"/>
    </location>
</feature>